<dbReference type="OrthoDB" id="434144at2759"/>
<keyword evidence="9" id="KW-1185">Reference proteome</keyword>
<proteinExistence type="inferred from homology"/>
<evidence type="ECO:0000256" key="6">
    <source>
        <dbReference type="ARBA" id="ARBA00048539"/>
    </source>
</evidence>
<dbReference type="GeneID" id="14541441"/>
<dbReference type="PANTHER" id="PTHR43033:SF1">
    <property type="entry name" value="TRNA(ILE)-LYSIDINE SYNTHASE-RELATED"/>
    <property type="match status" value="1"/>
</dbReference>
<comment type="catalytic activity">
    <reaction evidence="6">
        <text>cytidine(34) in tRNA(Ile2) + L-lysine + ATP = lysidine(34) in tRNA(Ile2) + AMP + diphosphate + H(+)</text>
        <dbReference type="Rhea" id="RHEA:43744"/>
        <dbReference type="Rhea" id="RHEA-COMP:10625"/>
        <dbReference type="Rhea" id="RHEA-COMP:10670"/>
        <dbReference type="ChEBI" id="CHEBI:15378"/>
        <dbReference type="ChEBI" id="CHEBI:30616"/>
        <dbReference type="ChEBI" id="CHEBI:32551"/>
        <dbReference type="ChEBI" id="CHEBI:33019"/>
        <dbReference type="ChEBI" id="CHEBI:82748"/>
        <dbReference type="ChEBI" id="CHEBI:83665"/>
        <dbReference type="ChEBI" id="CHEBI:456215"/>
        <dbReference type="EC" id="6.3.4.19"/>
    </reaction>
</comment>
<dbReference type="InterPro" id="IPR011063">
    <property type="entry name" value="TilS/TtcA_N"/>
</dbReference>
<evidence type="ECO:0000313" key="9">
    <source>
        <dbReference type="Proteomes" id="UP000005018"/>
    </source>
</evidence>
<dbReference type="Proteomes" id="UP000005018">
    <property type="component" value="Chromosome 6"/>
</dbReference>
<dbReference type="GO" id="GO:0032267">
    <property type="term" value="F:tRNA(Ile)-lysidine synthase activity"/>
    <property type="evidence" value="ECO:0007669"/>
    <property type="project" value="UniProtKB-EC"/>
</dbReference>
<evidence type="ECO:0000256" key="1">
    <source>
        <dbReference type="ARBA" id="ARBA00013267"/>
    </source>
</evidence>
<evidence type="ECO:0000256" key="3">
    <source>
        <dbReference type="ARBA" id="ARBA00022694"/>
    </source>
</evidence>
<keyword evidence="5" id="KW-0067">ATP-binding</keyword>
<dbReference type="InterPro" id="IPR012795">
    <property type="entry name" value="tRNA_Ile_lys_synt_N"/>
</dbReference>
<gene>
    <name evidence="8" type="ORF">CORT_0F02590</name>
</gene>
<dbReference type="InterPro" id="IPR014729">
    <property type="entry name" value="Rossmann-like_a/b/a_fold"/>
</dbReference>
<accession>H8X8K8</accession>
<dbReference type="PANTHER" id="PTHR43033">
    <property type="entry name" value="TRNA(ILE)-LYSIDINE SYNTHASE-RELATED"/>
    <property type="match status" value="1"/>
</dbReference>
<organism evidence="8 9">
    <name type="scientific">Candida orthopsilosis (strain 90-125)</name>
    <name type="common">Yeast</name>
    <dbReference type="NCBI Taxonomy" id="1136231"/>
    <lineage>
        <taxon>Eukaryota</taxon>
        <taxon>Fungi</taxon>
        <taxon>Dikarya</taxon>
        <taxon>Ascomycota</taxon>
        <taxon>Saccharomycotina</taxon>
        <taxon>Pichiomycetes</taxon>
        <taxon>Debaryomycetaceae</taxon>
        <taxon>Candida/Lodderomyces clade</taxon>
        <taxon>Candida</taxon>
    </lineage>
</organism>
<evidence type="ECO:0000313" key="8">
    <source>
        <dbReference type="EMBL" id="CCG24483.1"/>
    </source>
</evidence>
<protein>
    <recommendedName>
        <fullName evidence="1">tRNA(Ile)-lysidine synthetase</fullName>
        <ecNumber evidence="1">6.3.4.19</ecNumber>
    </recommendedName>
</protein>
<reference evidence="8 9" key="1">
    <citation type="journal article" date="2012" name="PLoS ONE">
        <title>Sequence and analysis of the genome of the pathogenic yeast Candida orthopsilosis.</title>
        <authorList>
            <person name="Riccombeni A."/>
            <person name="Vidanes G."/>
            <person name="Proux-Wera E."/>
            <person name="Wolfe K.H."/>
            <person name="Butler G."/>
        </authorList>
    </citation>
    <scope>NUCLEOTIDE SEQUENCE [LARGE SCALE GENOMIC DNA]</scope>
    <source>
        <strain evidence="8 9">Co 90-125</strain>
    </source>
</reference>
<evidence type="ECO:0000259" key="7">
    <source>
        <dbReference type="Pfam" id="PF01171"/>
    </source>
</evidence>
<dbReference type="GO" id="GO:0008033">
    <property type="term" value="P:tRNA processing"/>
    <property type="evidence" value="ECO:0007669"/>
    <property type="project" value="UniProtKB-KW"/>
</dbReference>
<keyword evidence="3" id="KW-0819">tRNA processing</keyword>
<dbReference type="KEGG" id="cot:CORT_0F02590"/>
<dbReference type="EMBL" id="HE681724">
    <property type="protein sequence ID" value="CCG24483.1"/>
    <property type="molecule type" value="Genomic_DNA"/>
</dbReference>
<dbReference type="HAMAP" id="MF_01161">
    <property type="entry name" value="tRNA_Ile_lys_synt"/>
    <property type="match status" value="1"/>
</dbReference>
<dbReference type="EC" id="6.3.4.19" evidence="1"/>
<dbReference type="SUPFAM" id="SSF52402">
    <property type="entry name" value="Adenine nucleotide alpha hydrolases-like"/>
    <property type="match status" value="1"/>
</dbReference>
<evidence type="ECO:0000256" key="4">
    <source>
        <dbReference type="ARBA" id="ARBA00022741"/>
    </source>
</evidence>
<keyword evidence="4" id="KW-0547">Nucleotide-binding</keyword>
<dbReference type="AlphaFoldDB" id="H8X8K8"/>
<dbReference type="InterPro" id="IPR012094">
    <property type="entry name" value="tRNA_Ile_lys_synt"/>
</dbReference>
<dbReference type="RefSeq" id="XP_003870612.1">
    <property type="nucleotide sequence ID" value="XM_003870563.1"/>
</dbReference>
<dbReference type="CDD" id="cd01992">
    <property type="entry name" value="TilS_N"/>
    <property type="match status" value="1"/>
</dbReference>
<dbReference type="GO" id="GO:0005524">
    <property type="term" value="F:ATP binding"/>
    <property type="evidence" value="ECO:0007669"/>
    <property type="project" value="UniProtKB-KW"/>
</dbReference>
<keyword evidence="2" id="KW-0436">Ligase</keyword>
<name>H8X8K8_CANO9</name>
<dbReference type="Pfam" id="PF01171">
    <property type="entry name" value="ATP_bind_3"/>
    <property type="match status" value="1"/>
</dbReference>
<dbReference type="eggNOG" id="ENOG502QQNE">
    <property type="taxonomic scope" value="Eukaryota"/>
</dbReference>
<sequence length="512" mass="58785">MSNISVQSLKSVFQQCFGPKRIPKKIAVGLSGGPDSMLLMWLLQKYKTLMHYDDMELHAITIDHNYRVNSATEARKISQIMKQWNVNHIIEKLQYDVDPKTIANFEEVARTKRYEAIGSICSTLDISTVVLGHHCDDQVETFVQRLQGNSSIFGLACTRQVSNIPLAVDLNPSDQPNFKPVKLVRPLLEYEKATILATCDLNDIPYVVDPTNSDTKLTRRNYLRNLFGNVLPQMMDNFEPQRKQKPSGVVPSAITFFQYKSIIKSELIKSQQQCAKLARDYELKAHRLYQLLSQQKKFSELPALGSLQLKLTKKSLSGYNKIITGRFLYQRLYSYSTLNHYHWAYAKLERILLPKLESFSKTSSTEVMRFTIMNLIFEVSNNANSNELAIHISRAPLTRNELQDSPFEVLVNSDWTQWYLFDKRFWLRFRSLGRAARSVTIGPYQHKIHSLLVCKTLKESGIVTINKKLDTLPAIFQDGKIVAFPTLNISDVPIQSEWALKANKYDFVDTIV</sequence>
<feature type="domain" description="tRNA(Ile)-lysidine/2-thiocytidine synthase N-terminal" evidence="7">
    <location>
        <begin position="25"/>
        <end position="225"/>
    </location>
</feature>
<dbReference type="Gene3D" id="3.40.50.620">
    <property type="entry name" value="HUPs"/>
    <property type="match status" value="1"/>
</dbReference>
<dbReference type="HOGENOM" id="CLU_015599_1_0_1"/>
<evidence type="ECO:0000256" key="5">
    <source>
        <dbReference type="ARBA" id="ARBA00022840"/>
    </source>
</evidence>
<evidence type="ECO:0000256" key="2">
    <source>
        <dbReference type="ARBA" id="ARBA00022598"/>
    </source>
</evidence>
<dbReference type="NCBIfam" id="TIGR02432">
    <property type="entry name" value="lysidine_TilS_N"/>
    <property type="match status" value="1"/>
</dbReference>